<sequence>MNDTEGADFQALLRIAGITIPAARYDIMLDAYRHWLELVKVLDEPMPMAEEPAAAPRFGGEA</sequence>
<comment type="caution">
    <text evidence="1">The sequence shown here is derived from an EMBL/GenBank/DDBJ whole genome shotgun (WGS) entry which is preliminary data.</text>
</comment>
<accession>A0ABS1CZT5</accession>
<evidence type="ECO:0000313" key="1">
    <source>
        <dbReference type="EMBL" id="MBK1660045.1"/>
    </source>
</evidence>
<protein>
    <recommendedName>
        <fullName evidence="3">DUF4089 domain-containing protein</fullName>
    </recommendedName>
</protein>
<gene>
    <name evidence="1" type="ORF">CKO45_17585</name>
</gene>
<dbReference type="Proteomes" id="UP000697995">
    <property type="component" value="Unassembled WGS sequence"/>
</dbReference>
<evidence type="ECO:0000313" key="2">
    <source>
        <dbReference type="Proteomes" id="UP000697995"/>
    </source>
</evidence>
<evidence type="ECO:0008006" key="3">
    <source>
        <dbReference type="Google" id="ProtNLM"/>
    </source>
</evidence>
<dbReference type="RefSeq" id="WP_133220479.1">
    <property type="nucleotide sequence ID" value="NZ_NRSG01000142.1"/>
</dbReference>
<reference evidence="1 2" key="1">
    <citation type="journal article" date="2020" name="Microorganisms">
        <title>Osmotic Adaptation and Compatible Solute Biosynthesis of Phototrophic Bacteria as Revealed from Genome Analyses.</title>
        <authorList>
            <person name="Imhoff J.F."/>
            <person name="Rahn T."/>
            <person name="Kunzel S."/>
            <person name="Keller A."/>
            <person name="Neulinger S.C."/>
        </authorList>
    </citation>
    <scope>NUCLEOTIDE SEQUENCE [LARGE SCALE GENOMIC DNA]</scope>
    <source>
        <strain evidence="1 2">DSM 15382</strain>
    </source>
</reference>
<dbReference type="EMBL" id="NRSG01000142">
    <property type="protein sequence ID" value="MBK1660045.1"/>
    <property type="molecule type" value="Genomic_DNA"/>
</dbReference>
<name>A0ABS1CZT5_9PROT</name>
<organism evidence="1 2">
    <name type="scientific">Paracraurococcus ruber</name>
    <dbReference type="NCBI Taxonomy" id="77675"/>
    <lineage>
        <taxon>Bacteria</taxon>
        <taxon>Pseudomonadati</taxon>
        <taxon>Pseudomonadota</taxon>
        <taxon>Alphaproteobacteria</taxon>
        <taxon>Acetobacterales</taxon>
        <taxon>Roseomonadaceae</taxon>
        <taxon>Paracraurococcus</taxon>
    </lineage>
</organism>
<keyword evidence="2" id="KW-1185">Reference proteome</keyword>
<proteinExistence type="predicted"/>